<accession>A0A177B4K6</accession>
<keyword evidence="2" id="KW-0539">Nucleus</keyword>
<dbReference type="GO" id="GO:0000978">
    <property type="term" value="F:RNA polymerase II cis-regulatory region sequence-specific DNA binding"/>
    <property type="evidence" value="ECO:0007669"/>
    <property type="project" value="TreeGrafter"/>
</dbReference>
<dbReference type="GO" id="GO:0005634">
    <property type="term" value="C:nucleus"/>
    <property type="evidence" value="ECO:0007669"/>
    <property type="project" value="UniProtKB-SubCell"/>
</dbReference>
<evidence type="ECO:0000313" key="6">
    <source>
        <dbReference type="Proteomes" id="UP000078046"/>
    </source>
</evidence>
<dbReference type="Proteomes" id="UP000078046">
    <property type="component" value="Unassembled WGS sequence"/>
</dbReference>
<comment type="subcellular location">
    <subcellularLocation>
        <location evidence="2">Nucleus</location>
    </subcellularLocation>
</comment>
<comment type="similarity">
    <text evidence="1">Belongs to the grh/CP2 family. CP2 subfamily.</text>
</comment>
<proteinExistence type="inferred from homology"/>
<dbReference type="PANTHER" id="PTHR11037:SF21">
    <property type="entry name" value="GEMINI, ISOFORM C"/>
    <property type="match status" value="1"/>
</dbReference>
<sequence>MASEDTNYDEKKLAENFHDFCLNCDLTEINPECSEKNMDNQKFNQYDEYNYGIYELDKCDINFDDKIKSIEHSFVNENSSDENDKIKINPDYDLQVHKNDSNESCRCDNLDVETKNESQLNYELEYRLDAPTSSNTTIKQEILTYLNQNQSYDITLNRSPKLKNRSIRSVLRVMMHERSQQYLSIEHMQSWQKLRPGQKFFNIDFRSCQGIKSLVSPDNEVNNMEFEWLTATNQVSVSVRIHCVSTEFTAKKHGGEKGVPFRIQIETYIDDKFIHCAYCQIKVYKLKGADRKNKIENERISKKPPHEHQKYRPSTNQTPFKTVDYNTALEQIKSLNEIENTQIKIPPSTNVYPIPMDMPIGPYKLMYPVSYNNNAMYETSYINNSIISSKNSENNYNPIETGSSFSNQTKVNEVEQKIYDSPFVVKNITALSTTSAIQTWLFQNRFGNMVYAFKSFSGEDMMRLSRDDMIQICKHSVPNAISEGIRLYNALQSCCSKPNLTLYVYQTDLKKFDNELPEFRHSFSGNDKFELKENITSNFLTKSTSNEDVSDYFSKVKFDHSLNVNSDTKTENLVNTKKSNQAPTSKRIFKDICNTGFKKMCLTSLEFKQKNVCYTIYLQQTLVDCLKDKLILLFGISCKISNIYIKPDNNMAILMTDELMKNIKNFCMFNVETITDTTEPSNDLYEVIFHCKYNPVKVNDN</sequence>
<dbReference type="GO" id="GO:0001228">
    <property type="term" value="F:DNA-binding transcription activator activity, RNA polymerase II-specific"/>
    <property type="evidence" value="ECO:0007669"/>
    <property type="project" value="TreeGrafter"/>
</dbReference>
<evidence type="ECO:0000256" key="2">
    <source>
        <dbReference type="PROSITE-ProRule" id="PRU01313"/>
    </source>
</evidence>
<evidence type="ECO:0000313" key="5">
    <source>
        <dbReference type="EMBL" id="OAF69156.1"/>
    </source>
</evidence>
<dbReference type="OrthoDB" id="9996779at2759"/>
<evidence type="ECO:0000259" key="4">
    <source>
        <dbReference type="PROSITE" id="PS51968"/>
    </source>
</evidence>
<reference evidence="5 6" key="1">
    <citation type="submission" date="2016-04" db="EMBL/GenBank/DDBJ databases">
        <title>The genome of Intoshia linei affirms orthonectids as highly simplified spiralians.</title>
        <authorList>
            <person name="Mikhailov K.V."/>
            <person name="Slusarev G.S."/>
            <person name="Nikitin M.A."/>
            <person name="Logacheva M.D."/>
            <person name="Penin A."/>
            <person name="Aleoshin V."/>
            <person name="Panchin Y.V."/>
        </authorList>
    </citation>
    <scope>NUCLEOTIDE SEQUENCE [LARGE SCALE GENOMIC DNA]</scope>
    <source>
        <strain evidence="5">Intl2013</strain>
        <tissue evidence="5">Whole animal</tissue>
    </source>
</reference>
<feature type="domain" description="Grh/CP2 DB" evidence="4">
    <location>
        <begin position="119"/>
        <end position="343"/>
    </location>
</feature>
<evidence type="ECO:0000256" key="1">
    <source>
        <dbReference type="ARBA" id="ARBA00010852"/>
    </source>
</evidence>
<dbReference type="Gene3D" id="1.10.150.50">
    <property type="entry name" value="Transcription Factor, Ets-1"/>
    <property type="match status" value="1"/>
</dbReference>
<feature type="compositionally biased region" description="Basic and acidic residues" evidence="3">
    <location>
        <begin position="295"/>
        <end position="310"/>
    </location>
</feature>
<dbReference type="InterPro" id="IPR007604">
    <property type="entry name" value="CP2"/>
</dbReference>
<dbReference type="EMBL" id="LWCA01000327">
    <property type="protein sequence ID" value="OAF69156.1"/>
    <property type="molecule type" value="Genomic_DNA"/>
</dbReference>
<dbReference type="PANTHER" id="PTHR11037">
    <property type="entry name" value="TRANSCRIPTION FACTOR CP2"/>
    <property type="match status" value="1"/>
</dbReference>
<keyword evidence="2" id="KW-0238">DNA-binding</keyword>
<evidence type="ECO:0000256" key="3">
    <source>
        <dbReference type="SAM" id="MobiDB-lite"/>
    </source>
</evidence>
<dbReference type="Pfam" id="PF04516">
    <property type="entry name" value="CP2"/>
    <property type="match status" value="1"/>
</dbReference>
<name>A0A177B4K6_9BILA</name>
<dbReference type="AlphaFoldDB" id="A0A177B4K6"/>
<organism evidence="5 6">
    <name type="scientific">Intoshia linei</name>
    <dbReference type="NCBI Taxonomy" id="1819745"/>
    <lineage>
        <taxon>Eukaryota</taxon>
        <taxon>Metazoa</taxon>
        <taxon>Spiralia</taxon>
        <taxon>Lophotrochozoa</taxon>
        <taxon>Mesozoa</taxon>
        <taxon>Orthonectida</taxon>
        <taxon>Rhopaluridae</taxon>
        <taxon>Intoshia</taxon>
    </lineage>
</organism>
<keyword evidence="6" id="KW-1185">Reference proteome</keyword>
<dbReference type="Pfam" id="PF18016">
    <property type="entry name" value="SAM_3"/>
    <property type="match status" value="1"/>
</dbReference>
<dbReference type="InterPro" id="IPR040167">
    <property type="entry name" value="TF_CP2-like"/>
</dbReference>
<dbReference type="InterPro" id="IPR041418">
    <property type="entry name" value="SAM_3"/>
</dbReference>
<gene>
    <name evidence="5" type="ORF">A3Q56_03099</name>
</gene>
<dbReference type="InterPro" id="IPR013761">
    <property type="entry name" value="SAM/pointed_sf"/>
</dbReference>
<dbReference type="PROSITE" id="PS51968">
    <property type="entry name" value="GRH_CP2_DB"/>
    <property type="match status" value="1"/>
</dbReference>
<protein>
    <submittedName>
        <fullName evidence="5">CP2-related transcriptional repressor 1</fullName>
    </submittedName>
</protein>
<feature type="region of interest" description="Disordered" evidence="3">
    <location>
        <begin position="295"/>
        <end position="320"/>
    </location>
</feature>
<comment type="caution">
    <text evidence="5">The sequence shown here is derived from an EMBL/GenBank/DDBJ whole genome shotgun (WGS) entry which is preliminary data.</text>
</comment>